<dbReference type="InterPro" id="IPR050266">
    <property type="entry name" value="AB_hydrolase_sf"/>
</dbReference>
<dbReference type="eggNOG" id="ENOG502S1BG">
    <property type="taxonomic scope" value="Eukaryota"/>
</dbReference>
<dbReference type="RefSeq" id="XP_765218.1">
    <property type="nucleotide sequence ID" value="XM_760125.1"/>
</dbReference>
<sequence length="459" mass="51807">MSDSIDPREVDESNSSEVETEPSIEWCLENGYKIPKWLLKCNLKCPYVKGKIFNGKYGPINYSVVGDPSASLVLTFHGYNATHTTFSIYQSVLSKNGFRVISFDLYGHGLSGYPKYKVFGNTFSPKYYVDQADEVINHLGYTGRKLSVIGMSMGACLAASYCETHPDLVEKLILISPAGLIPRKPMRVVFLKYIQCCIPCTPMCVSKCCFAGRVTTPKTKFKDEPVENSEECPETDQCVSVDEVSDVNTELNPMLNRMLWTLFVTRRAISNLLGIVNRMPLWSSRELYRRVGGMGKLTLILFGDSDTLTPPECADELSRLFTNSHTIIFSNSDHLLSFKKPLQVVSTCLSFLGIPNQENVQNYTRWLPFDRKGVYIPKSKRELGHSDYLEFTHSVSQPSLDGLTYHSFSDEHSKSSGKSPFKIFGDYLPPDRTIKQLSLSEEYPQKRVPLVVVKQFENS</sequence>
<evidence type="ECO:0000313" key="3">
    <source>
        <dbReference type="Proteomes" id="UP000001949"/>
    </source>
</evidence>
<protein>
    <recommendedName>
        <fullName evidence="1">Serine aminopeptidase S33 domain-containing protein</fullName>
    </recommendedName>
</protein>
<dbReference type="PANTHER" id="PTHR43798">
    <property type="entry name" value="MONOACYLGLYCEROL LIPASE"/>
    <property type="match status" value="1"/>
</dbReference>
<dbReference type="InterPro" id="IPR029058">
    <property type="entry name" value="AB_hydrolase_fold"/>
</dbReference>
<dbReference type="PRINTS" id="PR00111">
    <property type="entry name" value="ABHYDROLASE"/>
</dbReference>
<dbReference type="STRING" id="5875.Q4N4I8"/>
<dbReference type="Pfam" id="PF12146">
    <property type="entry name" value="Hydrolase_4"/>
    <property type="match status" value="1"/>
</dbReference>
<dbReference type="Gene3D" id="3.40.50.1820">
    <property type="entry name" value="alpha/beta hydrolase"/>
    <property type="match status" value="1"/>
</dbReference>
<dbReference type="InterPro" id="IPR022742">
    <property type="entry name" value="Hydrolase_4"/>
</dbReference>
<gene>
    <name evidence="2" type="ordered locus">TP02_0652</name>
</gene>
<dbReference type="SUPFAM" id="SSF53474">
    <property type="entry name" value="alpha/beta-Hydrolases"/>
    <property type="match status" value="1"/>
</dbReference>
<dbReference type="InterPro" id="IPR000073">
    <property type="entry name" value="AB_hydrolase_1"/>
</dbReference>
<dbReference type="AlphaFoldDB" id="Q4N4I8"/>
<dbReference type="PANTHER" id="PTHR43798:SF33">
    <property type="entry name" value="HYDROLASE, PUTATIVE (AFU_ORTHOLOGUE AFUA_2G14860)-RELATED"/>
    <property type="match status" value="1"/>
</dbReference>
<dbReference type="GeneID" id="3502316"/>
<comment type="caution">
    <text evidence="2">The sequence shown here is derived from an EMBL/GenBank/DDBJ whole genome shotgun (WGS) entry which is preliminary data.</text>
</comment>
<evidence type="ECO:0000313" key="2">
    <source>
        <dbReference type="EMBL" id="EAN32935.1"/>
    </source>
</evidence>
<dbReference type="FunCoup" id="Q4N4I8">
    <property type="interactions" value="4"/>
</dbReference>
<organism evidence="2 3">
    <name type="scientific">Theileria parva</name>
    <name type="common">East coast fever infection agent</name>
    <dbReference type="NCBI Taxonomy" id="5875"/>
    <lineage>
        <taxon>Eukaryota</taxon>
        <taxon>Sar</taxon>
        <taxon>Alveolata</taxon>
        <taxon>Apicomplexa</taxon>
        <taxon>Aconoidasida</taxon>
        <taxon>Piroplasmida</taxon>
        <taxon>Theileriidae</taxon>
        <taxon>Theileria</taxon>
    </lineage>
</organism>
<dbReference type="InParanoid" id="Q4N4I8"/>
<dbReference type="EMBL" id="AAGK01000002">
    <property type="protein sequence ID" value="EAN32935.1"/>
    <property type="molecule type" value="Genomic_DNA"/>
</dbReference>
<dbReference type="KEGG" id="tpv:TP02_0652"/>
<dbReference type="VEuPathDB" id="PiroplasmaDB:TpMuguga_02g00652"/>
<feature type="domain" description="Serine aminopeptidase S33" evidence="1">
    <location>
        <begin position="70"/>
        <end position="186"/>
    </location>
</feature>
<proteinExistence type="predicted"/>
<reference evidence="2 3" key="1">
    <citation type="journal article" date="2005" name="Science">
        <title>Genome sequence of Theileria parva, a bovine pathogen that transforms lymphocytes.</title>
        <authorList>
            <person name="Gardner M.J."/>
            <person name="Bishop R."/>
            <person name="Shah T."/>
            <person name="de Villiers E.P."/>
            <person name="Carlton J.M."/>
            <person name="Hall N."/>
            <person name="Ren Q."/>
            <person name="Paulsen I.T."/>
            <person name="Pain A."/>
            <person name="Berriman M."/>
            <person name="Wilson R.J.M."/>
            <person name="Sato S."/>
            <person name="Ralph S.A."/>
            <person name="Mann D.J."/>
            <person name="Xiong Z."/>
            <person name="Shallom S.J."/>
            <person name="Weidman J."/>
            <person name="Jiang L."/>
            <person name="Lynn J."/>
            <person name="Weaver B."/>
            <person name="Shoaibi A."/>
            <person name="Domingo A.R."/>
            <person name="Wasawo D."/>
            <person name="Crabtree J."/>
            <person name="Wortman J.R."/>
            <person name="Haas B."/>
            <person name="Angiuoli S.V."/>
            <person name="Creasy T.H."/>
            <person name="Lu C."/>
            <person name="Suh B."/>
            <person name="Silva J.C."/>
            <person name="Utterback T.R."/>
            <person name="Feldblyum T.V."/>
            <person name="Pertea M."/>
            <person name="Allen J."/>
            <person name="Nierman W.C."/>
            <person name="Taracha E.L.N."/>
            <person name="Salzberg S.L."/>
            <person name="White O.R."/>
            <person name="Fitzhugh H.A."/>
            <person name="Morzaria S."/>
            <person name="Venter J.C."/>
            <person name="Fraser C.M."/>
            <person name="Nene V."/>
        </authorList>
    </citation>
    <scope>NUCLEOTIDE SEQUENCE [LARGE SCALE GENOMIC DNA]</scope>
    <source>
        <strain evidence="2 3">Muguga</strain>
    </source>
</reference>
<dbReference type="ESTHER" id="thepa-q4n4i8">
    <property type="family name" value="6_AlphaBeta_hydrolase"/>
</dbReference>
<dbReference type="OMA" id="TNSHTII"/>
<evidence type="ECO:0000259" key="1">
    <source>
        <dbReference type="Pfam" id="PF12146"/>
    </source>
</evidence>
<accession>Q4N4I8</accession>
<dbReference type="GO" id="GO:0016020">
    <property type="term" value="C:membrane"/>
    <property type="evidence" value="ECO:0007669"/>
    <property type="project" value="TreeGrafter"/>
</dbReference>
<dbReference type="Proteomes" id="UP000001949">
    <property type="component" value="Unassembled WGS sequence"/>
</dbReference>
<keyword evidence="3" id="KW-1185">Reference proteome</keyword>
<name>Q4N4I8_THEPA</name>